<dbReference type="AlphaFoldDB" id="A0A9D1GGV0"/>
<reference evidence="1" key="2">
    <citation type="journal article" date="2021" name="PeerJ">
        <title>Extensive microbial diversity within the chicken gut microbiome revealed by metagenomics and culture.</title>
        <authorList>
            <person name="Gilroy R."/>
            <person name="Ravi A."/>
            <person name="Getino M."/>
            <person name="Pursley I."/>
            <person name="Horton D.L."/>
            <person name="Alikhan N.F."/>
            <person name="Baker D."/>
            <person name="Gharbi K."/>
            <person name="Hall N."/>
            <person name="Watson M."/>
            <person name="Adriaenssens E.M."/>
            <person name="Foster-Nyarko E."/>
            <person name="Jarju S."/>
            <person name="Secka A."/>
            <person name="Antonio M."/>
            <person name="Oren A."/>
            <person name="Chaudhuri R.R."/>
            <person name="La Ragione R."/>
            <person name="Hildebrand F."/>
            <person name="Pallen M.J."/>
        </authorList>
    </citation>
    <scope>NUCLEOTIDE SEQUENCE</scope>
    <source>
        <strain evidence="1">CHK123-3438</strain>
    </source>
</reference>
<gene>
    <name evidence="1" type="ORF">IAB60_00270</name>
</gene>
<sequence>MIYSRLIIDGNAVYEIDDECMEKLCRSQALREQERKEKRRNGGKNEKH</sequence>
<evidence type="ECO:0000313" key="2">
    <source>
        <dbReference type="Proteomes" id="UP000886860"/>
    </source>
</evidence>
<evidence type="ECO:0000313" key="1">
    <source>
        <dbReference type="EMBL" id="HIT40531.1"/>
    </source>
</evidence>
<organism evidence="1 2">
    <name type="scientific">Candidatus Caccovicinus merdipullorum</name>
    <dbReference type="NCBI Taxonomy" id="2840724"/>
    <lineage>
        <taxon>Bacteria</taxon>
        <taxon>Bacillati</taxon>
        <taxon>Bacillota</taxon>
        <taxon>Clostridia</taxon>
        <taxon>Eubacteriales</taxon>
        <taxon>Candidatus Caccovicinus</taxon>
    </lineage>
</organism>
<proteinExistence type="predicted"/>
<protein>
    <submittedName>
        <fullName evidence="1">Uncharacterized protein</fullName>
    </submittedName>
</protein>
<dbReference type="EMBL" id="DVKS01000006">
    <property type="protein sequence ID" value="HIT40531.1"/>
    <property type="molecule type" value="Genomic_DNA"/>
</dbReference>
<dbReference type="Proteomes" id="UP000886860">
    <property type="component" value="Unassembled WGS sequence"/>
</dbReference>
<name>A0A9D1GGV0_9FIRM</name>
<reference evidence="1" key="1">
    <citation type="submission" date="2020-10" db="EMBL/GenBank/DDBJ databases">
        <authorList>
            <person name="Gilroy R."/>
        </authorList>
    </citation>
    <scope>NUCLEOTIDE SEQUENCE</scope>
    <source>
        <strain evidence="1">CHK123-3438</strain>
    </source>
</reference>
<accession>A0A9D1GGV0</accession>
<comment type="caution">
    <text evidence="1">The sequence shown here is derived from an EMBL/GenBank/DDBJ whole genome shotgun (WGS) entry which is preliminary data.</text>
</comment>